<dbReference type="PROSITE" id="PS51462">
    <property type="entry name" value="NUDIX"/>
    <property type="match status" value="1"/>
</dbReference>
<dbReference type="FunFam" id="3.90.79.10:FF:000024">
    <property type="entry name" value="ADP-ribose pyrophosphatase"/>
    <property type="match status" value="1"/>
</dbReference>
<keyword evidence="2 3" id="KW-0378">Hydrolase</keyword>
<dbReference type="SUPFAM" id="SSF55811">
    <property type="entry name" value="Nudix"/>
    <property type="match status" value="1"/>
</dbReference>
<dbReference type="PANTHER" id="PTHR11839:SF18">
    <property type="entry name" value="NUDIX HYDROLASE DOMAIN-CONTAINING PROTEIN"/>
    <property type="match status" value="1"/>
</dbReference>
<dbReference type="CDD" id="cd03424">
    <property type="entry name" value="NUDIX_ADPRase_Nudt5_UGPPase_Nudt14"/>
    <property type="match status" value="1"/>
</dbReference>
<evidence type="ECO:0000256" key="1">
    <source>
        <dbReference type="ARBA" id="ARBA00001946"/>
    </source>
</evidence>
<evidence type="ECO:0000313" key="6">
    <source>
        <dbReference type="Proteomes" id="UP000198778"/>
    </source>
</evidence>
<dbReference type="RefSeq" id="WP_090840595.1">
    <property type="nucleotide sequence ID" value="NZ_FNIL01000001.1"/>
</dbReference>
<proteinExistence type="inferred from homology"/>
<evidence type="ECO:0000259" key="4">
    <source>
        <dbReference type="PROSITE" id="PS51462"/>
    </source>
</evidence>
<dbReference type="InterPro" id="IPR015797">
    <property type="entry name" value="NUDIX_hydrolase-like_dom_sf"/>
</dbReference>
<dbReference type="GO" id="GO:0016462">
    <property type="term" value="F:pyrophosphatase activity"/>
    <property type="evidence" value="ECO:0007669"/>
    <property type="project" value="UniProtKB-ARBA"/>
</dbReference>
<dbReference type="STRING" id="745820.SAMN04488053_101696"/>
<dbReference type="InterPro" id="IPR000086">
    <property type="entry name" value="NUDIX_hydrolase_dom"/>
</dbReference>
<organism evidence="5 6">
    <name type="scientific">Alkalicoccus daliensis</name>
    <dbReference type="NCBI Taxonomy" id="745820"/>
    <lineage>
        <taxon>Bacteria</taxon>
        <taxon>Bacillati</taxon>
        <taxon>Bacillota</taxon>
        <taxon>Bacilli</taxon>
        <taxon>Bacillales</taxon>
        <taxon>Bacillaceae</taxon>
        <taxon>Alkalicoccus</taxon>
    </lineage>
</organism>
<evidence type="ECO:0000256" key="2">
    <source>
        <dbReference type="ARBA" id="ARBA00022801"/>
    </source>
</evidence>
<accession>A0A1H0AZQ8</accession>
<gene>
    <name evidence="5" type="ORF">SAMN04488053_101696</name>
</gene>
<keyword evidence="6" id="KW-1185">Reference proteome</keyword>
<evidence type="ECO:0000313" key="5">
    <source>
        <dbReference type="EMBL" id="SDN38952.1"/>
    </source>
</evidence>
<dbReference type="Pfam" id="PF00293">
    <property type="entry name" value="NUDIX"/>
    <property type="match status" value="1"/>
</dbReference>
<dbReference type="GO" id="GO:0019693">
    <property type="term" value="P:ribose phosphate metabolic process"/>
    <property type="evidence" value="ECO:0007669"/>
    <property type="project" value="TreeGrafter"/>
</dbReference>
<evidence type="ECO:0000256" key="3">
    <source>
        <dbReference type="RuleBase" id="RU003476"/>
    </source>
</evidence>
<dbReference type="Gene3D" id="3.90.79.10">
    <property type="entry name" value="Nucleoside Triphosphate Pyrophosphohydrolase"/>
    <property type="match status" value="1"/>
</dbReference>
<feature type="domain" description="Nudix hydrolase" evidence="4">
    <location>
        <begin position="40"/>
        <end position="169"/>
    </location>
</feature>
<dbReference type="GO" id="GO:0005829">
    <property type="term" value="C:cytosol"/>
    <property type="evidence" value="ECO:0007669"/>
    <property type="project" value="TreeGrafter"/>
</dbReference>
<comment type="cofactor">
    <cofactor evidence="1">
        <name>Mg(2+)</name>
        <dbReference type="ChEBI" id="CHEBI:18420"/>
    </cofactor>
</comment>
<comment type="similarity">
    <text evidence="3">Belongs to the Nudix hydrolase family.</text>
</comment>
<dbReference type="Proteomes" id="UP000198778">
    <property type="component" value="Unassembled WGS sequence"/>
</dbReference>
<dbReference type="OrthoDB" id="9806150at2"/>
<name>A0A1H0AZQ8_9BACI</name>
<sequence length="181" mass="20641">MKKLYEETIKTESIYKGKIIDLELQEVVLPNGSHSKREIVNHPGAVAVICITGENKMVMVRQYRKALKKSIIEIPAGKLDAGEKPEDCAKRELEEETGIIAGILKECDSFYTSPGFANELVYVYEAENLRQGEVHTDEDEFVERMDVTLTEAKKLIRSGEIHDAKTIYAIQYWELKQYNKA</sequence>
<dbReference type="InterPro" id="IPR020476">
    <property type="entry name" value="Nudix_hydrolase"/>
</dbReference>
<protein>
    <submittedName>
        <fullName evidence="5">ADP-ribose pyrophosphatase</fullName>
    </submittedName>
</protein>
<reference evidence="6" key="1">
    <citation type="submission" date="2016-10" db="EMBL/GenBank/DDBJ databases">
        <authorList>
            <person name="Varghese N."/>
            <person name="Submissions S."/>
        </authorList>
    </citation>
    <scope>NUCLEOTIDE SEQUENCE [LARGE SCALE GENOMIC DNA]</scope>
    <source>
        <strain evidence="6">CGMCC 1.10369</strain>
    </source>
</reference>
<dbReference type="GO" id="GO:0006753">
    <property type="term" value="P:nucleoside phosphate metabolic process"/>
    <property type="evidence" value="ECO:0007669"/>
    <property type="project" value="TreeGrafter"/>
</dbReference>
<dbReference type="PRINTS" id="PR00502">
    <property type="entry name" value="NUDIXFAMILY"/>
</dbReference>
<dbReference type="PANTHER" id="PTHR11839">
    <property type="entry name" value="UDP/ADP-SUGAR PYROPHOSPHATASE"/>
    <property type="match status" value="1"/>
</dbReference>
<dbReference type="PROSITE" id="PS00893">
    <property type="entry name" value="NUDIX_BOX"/>
    <property type="match status" value="1"/>
</dbReference>
<dbReference type="InterPro" id="IPR020084">
    <property type="entry name" value="NUDIX_hydrolase_CS"/>
</dbReference>
<dbReference type="EMBL" id="FNIL01000001">
    <property type="protein sequence ID" value="SDN38952.1"/>
    <property type="molecule type" value="Genomic_DNA"/>
</dbReference>
<dbReference type="AlphaFoldDB" id="A0A1H0AZQ8"/>